<dbReference type="SUPFAM" id="SSF56935">
    <property type="entry name" value="Porins"/>
    <property type="match status" value="1"/>
</dbReference>
<gene>
    <name evidence="9" type="ORF">GAB14E_3839</name>
</gene>
<dbReference type="OrthoDB" id="9768147at2"/>
<protein>
    <recommendedName>
        <fullName evidence="8">TonB-dependent transporter Oar-like beta-barrel domain-containing protein</fullName>
    </recommendedName>
</protein>
<keyword evidence="5" id="KW-0472">Membrane</keyword>
<evidence type="ECO:0000259" key="8">
    <source>
        <dbReference type="Pfam" id="PF25183"/>
    </source>
</evidence>
<comment type="caution">
    <text evidence="9">The sequence shown here is derived from an EMBL/GenBank/DDBJ whole genome shotgun (WGS) entry which is preliminary data.</text>
</comment>
<evidence type="ECO:0000256" key="1">
    <source>
        <dbReference type="ARBA" id="ARBA00004571"/>
    </source>
</evidence>
<feature type="signal peptide" evidence="7">
    <location>
        <begin position="1"/>
        <end position="25"/>
    </location>
</feature>
<dbReference type="Gene3D" id="2.40.170.20">
    <property type="entry name" value="TonB-dependent receptor, beta-barrel domain"/>
    <property type="match status" value="1"/>
</dbReference>
<keyword evidence="2" id="KW-0813">Transport</keyword>
<feature type="chain" id="PRO_5001957290" description="TonB-dependent transporter Oar-like beta-barrel domain-containing protein" evidence="7">
    <location>
        <begin position="26"/>
        <end position="1044"/>
    </location>
</feature>
<dbReference type="InterPro" id="IPR036942">
    <property type="entry name" value="Beta-barrel_TonB_sf"/>
</dbReference>
<dbReference type="PANTHER" id="PTHR30069">
    <property type="entry name" value="TONB-DEPENDENT OUTER MEMBRANE RECEPTOR"/>
    <property type="match status" value="1"/>
</dbReference>
<dbReference type="InterPro" id="IPR013784">
    <property type="entry name" value="Carb-bd-like_fold"/>
</dbReference>
<dbReference type="GO" id="GO:0009279">
    <property type="term" value="C:cell outer membrane"/>
    <property type="evidence" value="ECO:0007669"/>
    <property type="project" value="UniProtKB-SubCell"/>
</dbReference>
<dbReference type="GO" id="GO:0044718">
    <property type="term" value="P:siderophore transmembrane transport"/>
    <property type="evidence" value="ECO:0007669"/>
    <property type="project" value="TreeGrafter"/>
</dbReference>
<dbReference type="EMBL" id="JQEC01000051">
    <property type="protein sequence ID" value="KGJ89961.1"/>
    <property type="molecule type" value="Genomic_DNA"/>
</dbReference>
<proteinExistence type="predicted"/>
<dbReference type="Pfam" id="PF25183">
    <property type="entry name" value="OMP_b-brl_4"/>
    <property type="match status" value="1"/>
</dbReference>
<comment type="subcellular location">
    <subcellularLocation>
        <location evidence="1">Cell outer membrane</location>
        <topology evidence="1">Multi-pass membrane protein</topology>
    </subcellularLocation>
</comment>
<reference evidence="9 10" key="1">
    <citation type="submission" date="2014-08" db="EMBL/GenBank/DDBJ databases">
        <title>Genomic and Phenotypic Diversity of Colwellia psychrerythraea strains from Disparate Marine Basins.</title>
        <authorList>
            <person name="Techtmann S.M."/>
            <person name="Stelling S.C."/>
            <person name="Utturkar S.M."/>
            <person name="Alshibli N."/>
            <person name="Harris A."/>
            <person name="Brown S.D."/>
            <person name="Hazen T.C."/>
        </authorList>
    </citation>
    <scope>NUCLEOTIDE SEQUENCE [LARGE SCALE GENOMIC DNA]</scope>
    <source>
        <strain evidence="9 10">GAB14E</strain>
    </source>
</reference>
<name>A0A099KHW9_COLPS</name>
<evidence type="ECO:0000256" key="3">
    <source>
        <dbReference type="ARBA" id="ARBA00022452"/>
    </source>
</evidence>
<keyword evidence="3" id="KW-1134">Transmembrane beta strand</keyword>
<dbReference type="PATRIC" id="fig|28229.3.peg.3764"/>
<dbReference type="InterPro" id="IPR057601">
    <property type="entry name" value="Oar-like_b-barrel"/>
</dbReference>
<evidence type="ECO:0000256" key="6">
    <source>
        <dbReference type="ARBA" id="ARBA00023237"/>
    </source>
</evidence>
<dbReference type="GO" id="GO:0015344">
    <property type="term" value="F:siderophore uptake transmembrane transporter activity"/>
    <property type="evidence" value="ECO:0007669"/>
    <property type="project" value="TreeGrafter"/>
</dbReference>
<evidence type="ECO:0000313" key="9">
    <source>
        <dbReference type="EMBL" id="KGJ89961.1"/>
    </source>
</evidence>
<dbReference type="GO" id="GO:0030246">
    <property type="term" value="F:carbohydrate binding"/>
    <property type="evidence" value="ECO:0007669"/>
    <property type="project" value="InterPro"/>
</dbReference>
<evidence type="ECO:0000256" key="7">
    <source>
        <dbReference type="SAM" id="SignalP"/>
    </source>
</evidence>
<evidence type="ECO:0000256" key="4">
    <source>
        <dbReference type="ARBA" id="ARBA00022692"/>
    </source>
</evidence>
<keyword evidence="4" id="KW-0812">Transmembrane</keyword>
<dbReference type="InterPro" id="IPR039426">
    <property type="entry name" value="TonB-dep_rcpt-like"/>
</dbReference>
<dbReference type="SUPFAM" id="SSF49452">
    <property type="entry name" value="Starch-binding domain-like"/>
    <property type="match status" value="1"/>
</dbReference>
<evidence type="ECO:0000256" key="5">
    <source>
        <dbReference type="ARBA" id="ARBA00023136"/>
    </source>
</evidence>
<feature type="domain" description="TonB-dependent transporter Oar-like beta-barrel" evidence="8">
    <location>
        <begin position="243"/>
        <end position="887"/>
    </location>
</feature>
<sequence>MKTHRLSHITSALVLALGLSTSALANTTTSAIKGNISGPNGNAAVGTKITIVHVPSGTTKTATVNNSGLFTAKGLRVGGPYKIIVDSGRFMDTEVNDVFLTLGQTFPLNVALESQNQTEVIEVTGRSINKFSTGNSPAAHFSAEDLANLPAINRDLKDIVRVDPRIYVDESRDDAIQCGGGSPRFNSLTLDGARMNDNFGLNGNGYPTVRVPFSYDSIDQVSVELAPFDVKYGSFSACNINAVTKSGGNEVHGGMFFDYTDDSMKGDKAKGEDIPTGDYSEKRYGFNVGFPLLQDTLFAFVSYEKLDGAEIFEYPGFVSQPSGDDIGNVVSQADIDRITQITKDVYGYNAGGMPASMPVDDEKLLLKLDWNINEDHRASFVYNYNDGYKLSQSDDWAVTLDSHYYERGAELQSFVGALYSDWNDSFSTKVSVGKMDLDNRAQSLDSMSGFGEVQIRHNGKTIFLGPDDSRQSNEMYWDNMTFKFDANYYLDDHTLTFGYEYETLTAFNLFMQHTDGEYRFGSIDEYEAGDADRVYYNNSAGTNNPADASQEFTYDVHTFYMQDEYTFTDIDATLTFGFRYDMYTSSDAPRYNAQFEERYGFANNHTFDGVDLFQPRVGFSWNVDDNLSVRAGFGLYSGGNPNVWLSNSYSNDGLVQIGTRANGVNVLTEPTIGGGLPIYNNLQSLYDEVAAYPPEGGDGAVNAVAADFEMPSEWKYSIGATYMTDDGYNFTADLLLNQKVNSATIQDVGLEYSSQVAPDGRPMYQEVATGNGSGNYVLTNSDSDGKSTVLSFGVSKDFDFGLSATFGYSFTSSEDANPMTSSVAGSNYGNLAATDAINPSMATSDYEIPHRFTMVLNYDIELINNLNTRVSLFGQSSAGRPYSYTFDSADRGFGDSNWNGSRQLLYVPTTGEDPLVEYGPDFDRAAFDAFVSSEGLARGQIQERNEHNADWWTTFDLKFTQEFPGFSADHKGSAFLVIKNIGNMMNDDWGVMTKGGFVGNRMVEISGNADGQYVYDKFNSGNQDQEIQNAASLWQIRVGVDYKF</sequence>
<organism evidence="9 10">
    <name type="scientific">Colwellia psychrerythraea</name>
    <name type="common">Vibrio psychroerythus</name>
    <dbReference type="NCBI Taxonomy" id="28229"/>
    <lineage>
        <taxon>Bacteria</taxon>
        <taxon>Pseudomonadati</taxon>
        <taxon>Pseudomonadota</taxon>
        <taxon>Gammaproteobacteria</taxon>
        <taxon>Alteromonadales</taxon>
        <taxon>Colwelliaceae</taxon>
        <taxon>Colwellia</taxon>
    </lineage>
</organism>
<keyword evidence="7" id="KW-0732">Signal</keyword>
<dbReference type="Proteomes" id="UP000029868">
    <property type="component" value="Unassembled WGS sequence"/>
</dbReference>
<dbReference type="PANTHER" id="PTHR30069:SF46">
    <property type="entry name" value="OAR PROTEIN"/>
    <property type="match status" value="1"/>
</dbReference>
<dbReference type="Pfam" id="PF13620">
    <property type="entry name" value="CarboxypepD_reg"/>
    <property type="match status" value="1"/>
</dbReference>
<accession>A0A099KHW9</accession>
<evidence type="ECO:0000256" key="2">
    <source>
        <dbReference type="ARBA" id="ARBA00022448"/>
    </source>
</evidence>
<evidence type="ECO:0000313" key="10">
    <source>
        <dbReference type="Proteomes" id="UP000029868"/>
    </source>
</evidence>
<keyword evidence="6" id="KW-0998">Cell outer membrane</keyword>
<dbReference type="RefSeq" id="WP_033083729.1">
    <property type="nucleotide sequence ID" value="NZ_JQEC01000051.1"/>
</dbReference>
<dbReference type="AlphaFoldDB" id="A0A099KHW9"/>